<evidence type="ECO:0000313" key="1">
    <source>
        <dbReference type="EMBL" id="GFY14698.1"/>
    </source>
</evidence>
<dbReference type="GO" id="GO:0003676">
    <property type="term" value="F:nucleic acid binding"/>
    <property type="evidence" value="ECO:0007669"/>
    <property type="project" value="InterPro"/>
</dbReference>
<dbReference type="AlphaFoldDB" id="A0A8X6SNH1"/>
<proteinExistence type="predicted"/>
<dbReference type="Gene3D" id="3.30.420.10">
    <property type="entry name" value="Ribonuclease H-like superfamily/Ribonuclease H"/>
    <property type="match status" value="1"/>
</dbReference>
<keyword evidence="2" id="KW-1185">Reference proteome</keyword>
<reference evidence="1" key="1">
    <citation type="submission" date="2020-08" db="EMBL/GenBank/DDBJ databases">
        <title>Multicomponent nature underlies the extraordinary mechanical properties of spider dragline silk.</title>
        <authorList>
            <person name="Kono N."/>
            <person name="Nakamura H."/>
            <person name="Mori M."/>
            <person name="Yoshida Y."/>
            <person name="Ohtoshi R."/>
            <person name="Malay A.D."/>
            <person name="Moran D.A.P."/>
            <person name="Tomita M."/>
            <person name="Numata K."/>
            <person name="Arakawa K."/>
        </authorList>
    </citation>
    <scope>NUCLEOTIDE SEQUENCE</scope>
</reference>
<gene>
    <name evidence="1" type="primary">TCB2_353</name>
    <name evidence="1" type="ORF">TNCV_647421</name>
</gene>
<dbReference type="Proteomes" id="UP000887159">
    <property type="component" value="Unassembled WGS sequence"/>
</dbReference>
<comment type="caution">
    <text evidence="1">The sequence shown here is derived from an EMBL/GenBank/DDBJ whole genome shotgun (WGS) entry which is preliminary data.</text>
</comment>
<protein>
    <submittedName>
        <fullName evidence="1">Transposable element Tcb2 transposase</fullName>
    </submittedName>
</protein>
<dbReference type="InterPro" id="IPR036397">
    <property type="entry name" value="RNaseH_sf"/>
</dbReference>
<accession>A0A8X6SNH1</accession>
<evidence type="ECO:0000313" key="2">
    <source>
        <dbReference type="Proteomes" id="UP000887159"/>
    </source>
</evidence>
<sequence length="82" mass="9608">MKKREITDLRLLRTIHGLERMEWPAQTPELNPIENISDYLDRQITALNLLRVSLHVLEEGLLCVWSSLPISLSDRLLSRCRQ</sequence>
<dbReference type="EMBL" id="BMAU01021331">
    <property type="protein sequence ID" value="GFY14698.1"/>
    <property type="molecule type" value="Genomic_DNA"/>
</dbReference>
<name>A0A8X6SNH1_TRICX</name>
<organism evidence="1 2">
    <name type="scientific">Trichonephila clavipes</name>
    <name type="common">Golden silk orbweaver</name>
    <name type="synonym">Nephila clavipes</name>
    <dbReference type="NCBI Taxonomy" id="2585209"/>
    <lineage>
        <taxon>Eukaryota</taxon>
        <taxon>Metazoa</taxon>
        <taxon>Ecdysozoa</taxon>
        <taxon>Arthropoda</taxon>
        <taxon>Chelicerata</taxon>
        <taxon>Arachnida</taxon>
        <taxon>Araneae</taxon>
        <taxon>Araneomorphae</taxon>
        <taxon>Entelegynae</taxon>
        <taxon>Araneoidea</taxon>
        <taxon>Nephilidae</taxon>
        <taxon>Trichonephila</taxon>
    </lineage>
</organism>